<keyword evidence="2" id="KW-1185">Reference proteome</keyword>
<dbReference type="BioCyc" id="RCHA213810:RUM_RS08690-MONOMER"/>
<gene>
    <name evidence="1" type="ordered locus">RUM_17900</name>
</gene>
<reference evidence="1" key="1">
    <citation type="submission" date="2010-03" db="EMBL/GenBank/DDBJ databases">
        <title>The genome sequence of Ruminococcus sp. 18P13.</title>
        <authorList>
            <consortium name="metaHIT consortium -- http://www.metahit.eu/"/>
            <person name="Pajon A."/>
            <person name="Turner K."/>
            <person name="Parkhill J."/>
            <person name="Bernalier A."/>
        </authorList>
    </citation>
    <scope>NUCLEOTIDE SEQUENCE [LARGE SCALE GENOMIC DNA]</scope>
    <source>
        <strain evidence="1">Type strain: 18P13</strain>
    </source>
</reference>
<dbReference type="GeneID" id="83156472"/>
<protein>
    <submittedName>
        <fullName evidence="1">Phage minor capsid protein 2</fullName>
    </submittedName>
</protein>
<dbReference type="HOGENOM" id="CLU_025929_0_1_9"/>
<dbReference type="RefSeq" id="WP_015558752.1">
    <property type="nucleotide sequence ID" value="NC_021039.1"/>
</dbReference>
<dbReference type="Pfam" id="PF06152">
    <property type="entry name" value="Phage_min_cap2"/>
    <property type="match status" value="1"/>
</dbReference>
<evidence type="ECO:0000313" key="2">
    <source>
        <dbReference type="Proteomes" id="UP000007054"/>
    </source>
</evidence>
<proteinExistence type="predicted"/>
<organism evidence="1 2">
    <name type="scientific">Ruminococcus champanellensis (strain DSM 18848 / JCM 17042 / KCTC 15320 / 18P13)</name>
    <dbReference type="NCBI Taxonomy" id="213810"/>
    <lineage>
        <taxon>Bacteria</taxon>
        <taxon>Bacillati</taxon>
        <taxon>Bacillota</taxon>
        <taxon>Clostridia</taxon>
        <taxon>Eubacteriales</taxon>
        <taxon>Oscillospiraceae</taxon>
        <taxon>Ruminococcus</taxon>
    </lineage>
</organism>
<name>D4LE01_RUMC1</name>
<accession>D4LE01</accession>
<dbReference type="STRING" id="213810.RUM_17900"/>
<dbReference type="PATRIC" id="fig|213810.4.peg.1685"/>
<reference evidence="1" key="2">
    <citation type="submission" date="2010-03" db="EMBL/GenBank/DDBJ databases">
        <authorList>
            <person name="Pajon A."/>
        </authorList>
    </citation>
    <scope>NUCLEOTIDE SEQUENCE</scope>
    <source>
        <strain evidence="1">Type strain: 18P13</strain>
    </source>
</reference>
<sequence length="528" mass="59088">MLTPDYLLHCTDSLTELLDAYDNAVVSDIARRIVKTGYVTETAKHQLRQAQQMGLLYEDIIREIAQRANATDSMVRTLFENAGVETVETDNRLYTAAGLQTTDLRASPAMLQMLQAGYENTLGTMHNLTLTTANTAQQAYISACDLAMLQVQSGAMSYQQAIRAAIQSAASDGTRVLYPSGRTDRIEVAVRRAVLTGVAKTCRTIGEYNAASCGCDLMELSAHAGARPSHARWQGQLVSLSGKRGYLSKDDIGYGSGDGFGGYNCRHDWYPFFPGISQRNYTPEKLTQLETMTVNYNGQEIPYYDATQEQRRLERRVRDCKLRLSATDAARQETTDPKLRAQLDEDFAKQSKALRDARDKLADFQNGTGLLPDTSRTQVYGFGRSIAQKAVTARKRVDKSGKGGIIVNKEKLSKYIGKPIVETDNQHIREWYYANVGDIPNQIDRSKSREEQARQAYTLRNQYKHQARAAMSDEETAKMLEETRPVIPFDELLESKMRRKGLSKEEAMEDIIQTASKTNADVNKEFGL</sequence>
<dbReference type="Proteomes" id="UP000007054">
    <property type="component" value="Chromosome"/>
</dbReference>
<evidence type="ECO:0000313" key="1">
    <source>
        <dbReference type="EMBL" id="CBL17846.1"/>
    </source>
</evidence>
<dbReference type="InterPro" id="IPR009319">
    <property type="entry name" value="Phage_A118_VSP1"/>
</dbReference>
<dbReference type="GO" id="GO:0005198">
    <property type="term" value="F:structural molecule activity"/>
    <property type="evidence" value="ECO:0007669"/>
    <property type="project" value="InterPro"/>
</dbReference>
<dbReference type="EMBL" id="FP929052">
    <property type="protein sequence ID" value="CBL17846.1"/>
    <property type="molecule type" value="Genomic_DNA"/>
</dbReference>
<dbReference type="AlphaFoldDB" id="D4LE01"/>
<dbReference type="KEGG" id="rch:RUM_17900"/>